<reference evidence="9" key="1">
    <citation type="submission" date="2013-08" db="EMBL/GenBank/DDBJ databases">
        <title>Gene expansion shapes genome architecture in the human pathogen Lichtheimia corymbifera: an evolutionary genomics analysis in the ancient terrestrial Mucorales (Mucoromycotina).</title>
        <authorList>
            <person name="Schwartze V.U."/>
            <person name="Winter S."/>
            <person name="Shelest E."/>
            <person name="Marcet-Houben M."/>
            <person name="Horn F."/>
            <person name="Wehner S."/>
            <person name="Hoffmann K."/>
            <person name="Riege K."/>
            <person name="Sammeth M."/>
            <person name="Nowrousian M."/>
            <person name="Valiante V."/>
            <person name="Linde J."/>
            <person name="Jacobsen I.D."/>
            <person name="Marz M."/>
            <person name="Brakhage A.A."/>
            <person name="Gabaldon T."/>
            <person name="Bocker S."/>
            <person name="Voigt K."/>
        </authorList>
    </citation>
    <scope>NUCLEOTIDE SEQUENCE [LARGE SCALE GENOMIC DNA]</scope>
    <source>
        <strain evidence="9">FSU 9682</strain>
    </source>
</reference>
<accession>A0A068S3L5</accession>
<dbReference type="Pfam" id="PF13896">
    <property type="entry name" value="Glyco_transf_49"/>
    <property type="match status" value="1"/>
</dbReference>
<dbReference type="PANTHER" id="PTHR12270:SF25">
    <property type="entry name" value="GLYCOSYLTRANSFERASE-LIKE PROTEIN LARGE"/>
    <property type="match status" value="1"/>
</dbReference>
<dbReference type="EMBL" id="CBTN010000041">
    <property type="protein sequence ID" value="CDH56879.1"/>
    <property type="molecule type" value="Genomic_DNA"/>
</dbReference>
<dbReference type="OrthoDB" id="3056235at2759"/>
<evidence type="ECO:0000256" key="3">
    <source>
        <dbReference type="ARBA" id="ARBA00022968"/>
    </source>
</evidence>
<sequence length="515" mass="58040">MGAMTAALDSISLDENPSAARSRNRAPSLSTACPPAGVVRPPTTTSSPGSRVGADPFHNASQLCKRLFRLRITRLLAWGYLAISMIVFTLHLPSLTYKYNHQHSASSSTPGLKTTTLLQNVNSQTLISSSSHGSSSSSSSSSSPIDELSYQLRLSKMFSKSLGRMDHLRPHWFSATVDPDPQSLTLATVLTMDEWPNLIRLAEQWEGPISAALQIPTDGTNLGSGTMLQHLSSIRRHYDTNPTLARNVDLHLIARPTSGNDGRIRTGQQDARNLARLFARSRYVAHIPVTTLWMTNLTAAVSTYLDRLDAGDLLIVPTFAFPKSSNRKIATIAFGMEEEYHWPTNKAEMVEWVDDNRMGILDYHWNLNTGPTSYTLWREASEPYLVPNYDYHYSPVYIATRDDHPWCEERFMDEPSACLYSTYLNGANLWVLPNDYIVRTGQEPENKLTMDERILQLKLYKNYRIEQCVFYARQFDQVSTFSTEQSDHIQQECVKELGSLRRQKMISSALSKSHH</sequence>
<evidence type="ECO:0000256" key="2">
    <source>
        <dbReference type="ARBA" id="ARBA00022692"/>
    </source>
</evidence>
<keyword evidence="5 8" id="KW-0472">Membrane</keyword>
<keyword evidence="2 8" id="KW-0812">Transmembrane</keyword>
<keyword evidence="10" id="KW-1185">Reference proteome</keyword>
<dbReference type="VEuPathDB" id="FungiDB:LCOR_07882.1"/>
<evidence type="ECO:0000313" key="10">
    <source>
        <dbReference type="Proteomes" id="UP000027586"/>
    </source>
</evidence>
<dbReference type="GO" id="GO:0016020">
    <property type="term" value="C:membrane"/>
    <property type="evidence" value="ECO:0007669"/>
    <property type="project" value="UniProtKB-SubCell"/>
</dbReference>
<evidence type="ECO:0000256" key="8">
    <source>
        <dbReference type="SAM" id="Phobius"/>
    </source>
</evidence>
<protein>
    <submittedName>
        <fullName evidence="9">Glycosyltransferase family 49 protein</fullName>
    </submittedName>
</protein>
<keyword evidence="6" id="KW-0325">Glycoprotein</keyword>
<proteinExistence type="predicted"/>
<evidence type="ECO:0000256" key="7">
    <source>
        <dbReference type="SAM" id="MobiDB-lite"/>
    </source>
</evidence>
<evidence type="ECO:0000256" key="1">
    <source>
        <dbReference type="ARBA" id="ARBA00004606"/>
    </source>
</evidence>
<feature type="transmembrane region" description="Helical" evidence="8">
    <location>
        <begin position="75"/>
        <end position="92"/>
    </location>
</feature>
<dbReference type="GO" id="GO:0035269">
    <property type="term" value="P:protein O-linked glycosylation via mannose"/>
    <property type="evidence" value="ECO:0007669"/>
    <property type="project" value="TreeGrafter"/>
</dbReference>
<evidence type="ECO:0000313" key="9">
    <source>
        <dbReference type="EMBL" id="CDH56879.1"/>
    </source>
</evidence>
<evidence type="ECO:0000256" key="6">
    <source>
        <dbReference type="ARBA" id="ARBA00023180"/>
    </source>
</evidence>
<dbReference type="STRING" id="1263082.A0A068S3L5"/>
<dbReference type="InterPro" id="IPR051292">
    <property type="entry name" value="Xyl/GlcA_transferase"/>
</dbReference>
<dbReference type="PANTHER" id="PTHR12270">
    <property type="entry name" value="GLYCOSYLTRANSFERASE-RELATED"/>
    <property type="match status" value="1"/>
</dbReference>
<keyword evidence="4 8" id="KW-1133">Transmembrane helix</keyword>
<organism evidence="9 10">
    <name type="scientific">Lichtheimia corymbifera JMRC:FSU:9682</name>
    <dbReference type="NCBI Taxonomy" id="1263082"/>
    <lineage>
        <taxon>Eukaryota</taxon>
        <taxon>Fungi</taxon>
        <taxon>Fungi incertae sedis</taxon>
        <taxon>Mucoromycota</taxon>
        <taxon>Mucoromycotina</taxon>
        <taxon>Mucoromycetes</taxon>
        <taxon>Mucorales</taxon>
        <taxon>Lichtheimiaceae</taxon>
        <taxon>Lichtheimia</taxon>
    </lineage>
</organism>
<feature type="region of interest" description="Disordered" evidence="7">
    <location>
        <begin position="1"/>
        <end position="55"/>
    </location>
</feature>
<feature type="compositionally biased region" description="Polar residues" evidence="7">
    <location>
        <begin position="13"/>
        <end position="31"/>
    </location>
</feature>
<dbReference type="Proteomes" id="UP000027586">
    <property type="component" value="Unassembled WGS sequence"/>
</dbReference>
<comment type="caution">
    <text evidence="9">The sequence shown here is derived from an EMBL/GenBank/DDBJ whole genome shotgun (WGS) entry which is preliminary data.</text>
</comment>
<evidence type="ECO:0000256" key="5">
    <source>
        <dbReference type="ARBA" id="ARBA00023136"/>
    </source>
</evidence>
<dbReference type="GO" id="GO:0042285">
    <property type="term" value="F:xylosyltransferase activity"/>
    <property type="evidence" value="ECO:0007669"/>
    <property type="project" value="TreeGrafter"/>
</dbReference>
<keyword evidence="3" id="KW-0735">Signal-anchor</keyword>
<comment type="subcellular location">
    <subcellularLocation>
        <location evidence="1">Membrane</location>
        <topology evidence="1">Single-pass type II membrane protein</topology>
    </subcellularLocation>
</comment>
<dbReference type="GO" id="GO:0015020">
    <property type="term" value="F:glucuronosyltransferase activity"/>
    <property type="evidence" value="ECO:0007669"/>
    <property type="project" value="TreeGrafter"/>
</dbReference>
<name>A0A068S3L5_9FUNG</name>
<evidence type="ECO:0000256" key="4">
    <source>
        <dbReference type="ARBA" id="ARBA00022989"/>
    </source>
</evidence>
<gene>
    <name evidence="9" type="ORF">LCOR_07882.1</name>
</gene>
<dbReference type="AlphaFoldDB" id="A0A068S3L5"/>